<name>A0ABY0HFJ1_9PEZI</name>
<dbReference type="InterPro" id="IPR036249">
    <property type="entry name" value="Thioredoxin-like_sf"/>
</dbReference>
<dbReference type="InterPro" id="IPR036282">
    <property type="entry name" value="Glutathione-S-Trfase_C_sf"/>
</dbReference>
<dbReference type="CDD" id="cd03048">
    <property type="entry name" value="GST_N_Ure2p_like"/>
    <property type="match status" value="1"/>
</dbReference>
<evidence type="ECO:0000256" key="1">
    <source>
        <dbReference type="ARBA" id="ARBA00007409"/>
    </source>
</evidence>
<dbReference type="Pfam" id="PF02798">
    <property type="entry name" value="GST_N"/>
    <property type="match status" value="1"/>
</dbReference>
<sequence length="269" mass="30115">MSEPTGLIAKSGIELLTFSTPNGYKVSIFLEELKEAYGLEYTWQSVNIGKNTQKEPWFTAVNPNGRIPAIVDHDRGGLAVFEGLAILGYLARTYDREHRFSFPLDGDEYAEAESWLAWQHGGLGPMQGQANHFLRFAKEKVPYAIQRYVGESERLYGILDRRLSGGREYVAGKGPRGRYSIVDMSILGWADATLLAGVDLAAQFPNVQAWLDRCKARPAVRRGLAIPTESSISNENMRKAAESDPEKAEESRKLLRDSKEKYGYKYSSP</sequence>
<dbReference type="EMBL" id="QJNS01000035">
    <property type="protein sequence ID" value="RYO91891.1"/>
    <property type="molecule type" value="Genomic_DNA"/>
</dbReference>
<dbReference type="PANTHER" id="PTHR44051">
    <property type="entry name" value="GLUTATHIONE S-TRANSFERASE-RELATED"/>
    <property type="match status" value="1"/>
</dbReference>
<dbReference type="InterPro" id="IPR010987">
    <property type="entry name" value="Glutathione-S-Trfase_C-like"/>
</dbReference>
<feature type="domain" description="GST N-terminal" evidence="3">
    <location>
        <begin position="14"/>
        <end position="98"/>
    </location>
</feature>
<dbReference type="SFLD" id="SFLDS00019">
    <property type="entry name" value="Glutathione_Transferase_(cytos"/>
    <property type="match status" value="1"/>
</dbReference>
<evidence type="ECO:0000256" key="2">
    <source>
        <dbReference type="SAM" id="MobiDB-lite"/>
    </source>
</evidence>
<comment type="similarity">
    <text evidence="1">Belongs to the GST superfamily.</text>
</comment>
<evidence type="ECO:0000259" key="3">
    <source>
        <dbReference type="PROSITE" id="PS50404"/>
    </source>
</evidence>
<dbReference type="Proteomes" id="UP000294003">
    <property type="component" value="Unassembled WGS sequence"/>
</dbReference>
<evidence type="ECO:0000259" key="4">
    <source>
        <dbReference type="PROSITE" id="PS50405"/>
    </source>
</evidence>
<dbReference type="Gene3D" id="3.40.30.10">
    <property type="entry name" value="Glutaredoxin"/>
    <property type="match status" value="1"/>
</dbReference>
<accession>A0ABY0HFJ1</accession>
<proteinExistence type="inferred from homology"/>
<dbReference type="SUPFAM" id="SSF52833">
    <property type="entry name" value="Thioredoxin-like"/>
    <property type="match status" value="1"/>
</dbReference>
<dbReference type="Gene3D" id="1.20.1050.10">
    <property type="match status" value="1"/>
</dbReference>
<feature type="domain" description="GST C-terminal" evidence="4">
    <location>
        <begin position="105"/>
        <end position="243"/>
    </location>
</feature>
<evidence type="ECO:0008006" key="7">
    <source>
        <dbReference type="Google" id="ProtNLM"/>
    </source>
</evidence>
<feature type="compositionally biased region" description="Basic and acidic residues" evidence="2">
    <location>
        <begin position="236"/>
        <end position="263"/>
    </location>
</feature>
<dbReference type="InterPro" id="IPR004045">
    <property type="entry name" value="Glutathione_S-Trfase_N"/>
</dbReference>
<dbReference type="SFLD" id="SFLDG00358">
    <property type="entry name" value="Main_(cytGST)"/>
    <property type="match status" value="1"/>
</dbReference>
<protein>
    <recommendedName>
        <fullName evidence="7">Glutathione S-transferase II</fullName>
    </recommendedName>
</protein>
<keyword evidence="6" id="KW-1185">Reference proteome</keyword>
<dbReference type="SFLD" id="SFLDG01151">
    <property type="entry name" value="Main.2:_Nu-like"/>
    <property type="match status" value="1"/>
</dbReference>
<feature type="region of interest" description="Disordered" evidence="2">
    <location>
        <begin position="231"/>
        <end position="269"/>
    </location>
</feature>
<comment type="caution">
    <text evidence="5">The sequence shown here is derived from an EMBL/GenBank/DDBJ whole genome shotgun (WGS) entry which is preliminary data.</text>
</comment>
<dbReference type="PROSITE" id="PS50404">
    <property type="entry name" value="GST_NTER"/>
    <property type="match status" value="1"/>
</dbReference>
<dbReference type="PROSITE" id="PS50405">
    <property type="entry name" value="GST_CTER"/>
    <property type="match status" value="1"/>
</dbReference>
<dbReference type="SUPFAM" id="SSF47616">
    <property type="entry name" value="GST C-terminal domain-like"/>
    <property type="match status" value="1"/>
</dbReference>
<dbReference type="PANTHER" id="PTHR44051:SF6">
    <property type="entry name" value="GLUTATHIONE S-TRANSFERASE II"/>
    <property type="match status" value="1"/>
</dbReference>
<evidence type="ECO:0000313" key="5">
    <source>
        <dbReference type="EMBL" id="RYO91891.1"/>
    </source>
</evidence>
<organism evidence="5 6">
    <name type="scientific">Monosporascus cannonballus</name>
    <dbReference type="NCBI Taxonomy" id="155416"/>
    <lineage>
        <taxon>Eukaryota</taxon>
        <taxon>Fungi</taxon>
        <taxon>Dikarya</taxon>
        <taxon>Ascomycota</taxon>
        <taxon>Pezizomycotina</taxon>
        <taxon>Sordariomycetes</taxon>
        <taxon>Xylariomycetidae</taxon>
        <taxon>Xylariales</taxon>
        <taxon>Xylariales incertae sedis</taxon>
        <taxon>Monosporascus</taxon>
    </lineage>
</organism>
<dbReference type="InterPro" id="IPR040079">
    <property type="entry name" value="Glutathione_S-Trfase"/>
</dbReference>
<gene>
    <name evidence="5" type="ORF">DL762_001971</name>
</gene>
<evidence type="ECO:0000313" key="6">
    <source>
        <dbReference type="Proteomes" id="UP000294003"/>
    </source>
</evidence>
<reference evidence="5 6" key="1">
    <citation type="submission" date="2018-06" db="EMBL/GenBank/DDBJ databases">
        <title>Complete Genomes of Monosporascus.</title>
        <authorList>
            <person name="Robinson A.J."/>
            <person name="Natvig D.O."/>
        </authorList>
    </citation>
    <scope>NUCLEOTIDE SEQUENCE [LARGE SCALE GENOMIC DNA]</scope>
    <source>
        <strain evidence="5 6">CBS 609.92</strain>
    </source>
</reference>